<dbReference type="GO" id="GO:0051087">
    <property type="term" value="F:protein-folding chaperone binding"/>
    <property type="evidence" value="ECO:0007669"/>
    <property type="project" value="InterPro"/>
</dbReference>
<evidence type="ECO:0000313" key="8">
    <source>
        <dbReference type="Proteomes" id="UP000290545"/>
    </source>
</evidence>
<evidence type="ECO:0000256" key="1">
    <source>
        <dbReference type="ARBA" id="ARBA00009054"/>
    </source>
</evidence>
<reference evidence="7 8" key="1">
    <citation type="submission" date="2019-01" db="EMBL/GenBank/DDBJ databases">
        <title>Filimonas sp. strain TTM-71.</title>
        <authorList>
            <person name="Chen W.-M."/>
        </authorList>
    </citation>
    <scope>NUCLEOTIDE SEQUENCE [LARGE SCALE GENOMIC DNA]</scope>
    <source>
        <strain evidence="7 8">TTM-71</strain>
    </source>
</reference>
<dbReference type="GO" id="GO:0051082">
    <property type="term" value="F:unfolded protein binding"/>
    <property type="evidence" value="ECO:0007669"/>
    <property type="project" value="TreeGrafter"/>
</dbReference>
<comment type="similarity">
    <text evidence="1 3 5">Belongs to the GrpE family.</text>
</comment>
<dbReference type="EMBL" id="SDHZ01000002">
    <property type="protein sequence ID" value="RXK82838.1"/>
    <property type="molecule type" value="Genomic_DNA"/>
</dbReference>
<dbReference type="RefSeq" id="WP_129003560.1">
    <property type="nucleotide sequence ID" value="NZ_SDHZ01000002.1"/>
</dbReference>
<sequence length="191" mass="21233">MEEQELQQNTDATVENTDAQATQTDENAGADNAAASSGDVSGSELEKLQAEVAEQKDKYLRLMAEFDNFRRRTSKERLELMQTAGKEVIVSLLDVLDDCDRAEKQLQSAGDLAQVKEGIQLVFHKLRSTLQGKGLKAMESVQSEFDVEKHEAITEVPVPDESLKGKVIDEVQKGYYLNDKIIRFAKVVVGK</sequence>
<dbReference type="InterPro" id="IPR000740">
    <property type="entry name" value="GrpE"/>
</dbReference>
<protein>
    <recommendedName>
        <fullName evidence="3 4">Protein GrpE</fullName>
    </recommendedName>
    <alternativeName>
        <fullName evidence="3">HSP-70 cofactor</fullName>
    </alternativeName>
</protein>
<evidence type="ECO:0000256" key="3">
    <source>
        <dbReference type="HAMAP-Rule" id="MF_01151"/>
    </source>
</evidence>
<dbReference type="PRINTS" id="PR00773">
    <property type="entry name" value="GRPEPROTEIN"/>
</dbReference>
<keyword evidence="2 3" id="KW-0143">Chaperone</keyword>
<keyword evidence="3" id="KW-0963">Cytoplasm</keyword>
<dbReference type="Proteomes" id="UP000290545">
    <property type="component" value="Unassembled WGS sequence"/>
</dbReference>
<feature type="compositionally biased region" description="Low complexity" evidence="6">
    <location>
        <begin position="27"/>
        <end position="39"/>
    </location>
</feature>
<dbReference type="SUPFAM" id="SSF51064">
    <property type="entry name" value="Head domain of nucleotide exchange factor GrpE"/>
    <property type="match status" value="1"/>
</dbReference>
<dbReference type="GO" id="GO:0042803">
    <property type="term" value="F:protein homodimerization activity"/>
    <property type="evidence" value="ECO:0007669"/>
    <property type="project" value="InterPro"/>
</dbReference>
<comment type="function">
    <text evidence="3 4">Participates actively in the response to hyperosmotic and heat shock by preventing the aggregation of stress-denatured proteins, in association with DnaK and GrpE. It is the nucleotide exchange factor for DnaK and may function as a thermosensor. Unfolded proteins bind initially to DnaJ; upon interaction with the DnaJ-bound protein, DnaK hydrolyzes its bound ATP, resulting in the formation of a stable complex. GrpE releases ADP from DnaK; ATP binding to DnaK triggers the release of the substrate protein, thus completing the reaction cycle. Several rounds of ATP-dependent interactions between DnaJ, DnaK and GrpE are required for fully efficient folding.</text>
</comment>
<keyword evidence="8" id="KW-1185">Reference proteome</keyword>
<proteinExistence type="inferred from homology"/>
<organism evidence="7 8">
    <name type="scientific">Filimonas effusa</name>
    <dbReference type="NCBI Taxonomy" id="2508721"/>
    <lineage>
        <taxon>Bacteria</taxon>
        <taxon>Pseudomonadati</taxon>
        <taxon>Bacteroidota</taxon>
        <taxon>Chitinophagia</taxon>
        <taxon>Chitinophagales</taxon>
        <taxon>Chitinophagaceae</taxon>
        <taxon>Filimonas</taxon>
    </lineage>
</organism>
<gene>
    <name evidence="3" type="primary">grpE</name>
    <name evidence="7" type="ORF">ESB13_11925</name>
</gene>
<dbReference type="CDD" id="cd00446">
    <property type="entry name" value="GrpE"/>
    <property type="match status" value="1"/>
</dbReference>
<dbReference type="InterPro" id="IPR013805">
    <property type="entry name" value="GrpE_CC"/>
</dbReference>
<dbReference type="AlphaFoldDB" id="A0A4Q1D3G2"/>
<evidence type="ECO:0000256" key="5">
    <source>
        <dbReference type="RuleBase" id="RU004478"/>
    </source>
</evidence>
<name>A0A4Q1D3G2_9BACT</name>
<accession>A0A4Q1D3G2</accession>
<evidence type="ECO:0000313" key="7">
    <source>
        <dbReference type="EMBL" id="RXK82838.1"/>
    </source>
</evidence>
<comment type="subcellular location">
    <subcellularLocation>
        <location evidence="3">Cytoplasm</location>
    </subcellularLocation>
</comment>
<evidence type="ECO:0000256" key="6">
    <source>
        <dbReference type="SAM" id="MobiDB-lite"/>
    </source>
</evidence>
<dbReference type="PROSITE" id="PS01071">
    <property type="entry name" value="GRPE"/>
    <property type="match status" value="1"/>
</dbReference>
<comment type="caution">
    <text evidence="7">The sequence shown here is derived from an EMBL/GenBank/DDBJ whole genome shotgun (WGS) entry which is preliminary data.</text>
</comment>
<dbReference type="GO" id="GO:0006457">
    <property type="term" value="P:protein folding"/>
    <property type="evidence" value="ECO:0007669"/>
    <property type="project" value="InterPro"/>
</dbReference>
<dbReference type="InterPro" id="IPR009012">
    <property type="entry name" value="GrpE_head"/>
</dbReference>
<feature type="region of interest" description="Disordered" evidence="6">
    <location>
        <begin position="1"/>
        <end position="48"/>
    </location>
</feature>
<dbReference type="PANTHER" id="PTHR21237:SF23">
    <property type="entry name" value="GRPE PROTEIN HOMOLOG, MITOCHONDRIAL"/>
    <property type="match status" value="1"/>
</dbReference>
<dbReference type="Gene3D" id="2.30.22.10">
    <property type="entry name" value="Head domain of nucleotide exchange factor GrpE"/>
    <property type="match status" value="1"/>
</dbReference>
<dbReference type="Gene3D" id="3.90.20.20">
    <property type="match status" value="1"/>
</dbReference>
<evidence type="ECO:0000256" key="4">
    <source>
        <dbReference type="RuleBase" id="RU000639"/>
    </source>
</evidence>
<dbReference type="OrthoDB" id="9812586at2"/>
<comment type="subunit">
    <text evidence="3">Homodimer.</text>
</comment>
<dbReference type="GO" id="GO:0005737">
    <property type="term" value="C:cytoplasm"/>
    <property type="evidence" value="ECO:0007669"/>
    <property type="project" value="UniProtKB-SubCell"/>
</dbReference>
<dbReference type="HAMAP" id="MF_01151">
    <property type="entry name" value="GrpE"/>
    <property type="match status" value="1"/>
</dbReference>
<evidence type="ECO:0000256" key="2">
    <source>
        <dbReference type="ARBA" id="ARBA00023186"/>
    </source>
</evidence>
<keyword evidence="3 4" id="KW-0346">Stress response</keyword>
<dbReference type="PANTHER" id="PTHR21237">
    <property type="entry name" value="GRPE PROTEIN"/>
    <property type="match status" value="1"/>
</dbReference>
<dbReference type="Pfam" id="PF01025">
    <property type="entry name" value="GrpE"/>
    <property type="match status" value="1"/>
</dbReference>
<dbReference type="SUPFAM" id="SSF58014">
    <property type="entry name" value="Coiled-coil domain of nucleotide exchange factor GrpE"/>
    <property type="match status" value="1"/>
</dbReference>
<feature type="compositionally biased region" description="Polar residues" evidence="6">
    <location>
        <begin position="1"/>
        <end position="26"/>
    </location>
</feature>
<dbReference type="GO" id="GO:0000774">
    <property type="term" value="F:adenyl-nucleotide exchange factor activity"/>
    <property type="evidence" value="ECO:0007669"/>
    <property type="project" value="InterPro"/>
</dbReference>